<feature type="region of interest" description="Disordered" evidence="5">
    <location>
        <begin position="92"/>
        <end position="111"/>
    </location>
</feature>
<feature type="compositionally biased region" description="Basic and acidic residues" evidence="5">
    <location>
        <begin position="136"/>
        <end position="164"/>
    </location>
</feature>
<comment type="caution">
    <text evidence="7">The sequence shown here is derived from an EMBL/GenBank/DDBJ whole genome shotgun (WGS) entry which is preliminary data.</text>
</comment>
<evidence type="ECO:0000256" key="4">
    <source>
        <dbReference type="ARBA" id="ARBA00022764"/>
    </source>
</evidence>
<feature type="region of interest" description="Disordered" evidence="5">
    <location>
        <begin position="124"/>
        <end position="164"/>
    </location>
</feature>
<feature type="chain" id="PRO_5039205181" evidence="6">
    <location>
        <begin position="27"/>
        <end position="164"/>
    </location>
</feature>
<sequence length="164" mass="18167">MKTFSRSLFASLFAAGLLAAPVLAHAEPHNAAKQRGGYHHAHGSKAYGADKAFKGIDLSEAQRDQLFEIRHQQAPTLRDLGKKVGAARQEFREATQGEQFDESKAKAASDKLGSAMAELQLEKARGHAKMQAVLTDEQRKTLAERKKDRADKREAKKDKKDKKD</sequence>
<dbReference type="Proteomes" id="UP000823889">
    <property type="component" value="Unassembled WGS sequence"/>
</dbReference>
<reference evidence="7" key="1">
    <citation type="journal article" date="2021" name="PeerJ">
        <title>Extensive microbial diversity within the chicken gut microbiome revealed by metagenomics and culture.</title>
        <authorList>
            <person name="Gilroy R."/>
            <person name="Ravi A."/>
            <person name="Getino M."/>
            <person name="Pursley I."/>
            <person name="Horton D.L."/>
            <person name="Alikhan N.F."/>
            <person name="Baker D."/>
            <person name="Gharbi K."/>
            <person name="Hall N."/>
            <person name="Watson M."/>
            <person name="Adriaenssens E.M."/>
            <person name="Foster-Nyarko E."/>
            <person name="Jarju S."/>
            <person name="Secka A."/>
            <person name="Antonio M."/>
            <person name="Oren A."/>
            <person name="Chaudhuri R.R."/>
            <person name="La Ragione R."/>
            <person name="Hildebrand F."/>
            <person name="Pallen M.J."/>
        </authorList>
    </citation>
    <scope>NUCLEOTIDE SEQUENCE</scope>
    <source>
        <strain evidence="7">9264</strain>
    </source>
</reference>
<dbReference type="Gene3D" id="1.20.120.1490">
    <property type="match status" value="1"/>
</dbReference>
<evidence type="ECO:0000256" key="1">
    <source>
        <dbReference type="ARBA" id="ARBA00004418"/>
    </source>
</evidence>
<feature type="compositionally biased region" description="Basic and acidic residues" evidence="5">
    <location>
        <begin position="92"/>
        <end position="109"/>
    </location>
</feature>
<reference evidence="7" key="2">
    <citation type="submission" date="2021-04" db="EMBL/GenBank/DDBJ databases">
        <authorList>
            <person name="Gilroy R."/>
        </authorList>
    </citation>
    <scope>NUCLEOTIDE SEQUENCE</scope>
    <source>
        <strain evidence="7">9264</strain>
    </source>
</reference>
<dbReference type="GO" id="GO:0051082">
    <property type="term" value="F:unfolded protein binding"/>
    <property type="evidence" value="ECO:0007669"/>
    <property type="project" value="TreeGrafter"/>
</dbReference>
<dbReference type="InterPro" id="IPR025961">
    <property type="entry name" value="Metal_resist"/>
</dbReference>
<dbReference type="PANTHER" id="PTHR38102">
    <property type="entry name" value="PERIPLASMIC CHAPERONE SPY"/>
    <property type="match status" value="1"/>
</dbReference>
<dbReference type="EMBL" id="DWUQ01000010">
    <property type="protein sequence ID" value="HJD43500.1"/>
    <property type="molecule type" value="Genomic_DNA"/>
</dbReference>
<organism evidence="7 8">
    <name type="scientific">Candidatus Paenalcaligenes intestinipullorum</name>
    <dbReference type="NCBI Taxonomy" id="2838718"/>
    <lineage>
        <taxon>Bacteria</taxon>
        <taxon>Pseudomonadati</taxon>
        <taxon>Pseudomonadota</taxon>
        <taxon>Betaproteobacteria</taxon>
        <taxon>Burkholderiales</taxon>
        <taxon>Alcaligenaceae</taxon>
        <taxon>Paenalcaligenes</taxon>
    </lineage>
</organism>
<evidence type="ECO:0000256" key="5">
    <source>
        <dbReference type="SAM" id="MobiDB-lite"/>
    </source>
</evidence>
<dbReference type="InterPro" id="IPR012899">
    <property type="entry name" value="LTXXQ"/>
</dbReference>
<gene>
    <name evidence="7" type="ORF">H9906_00535</name>
</gene>
<dbReference type="InterPro" id="IPR052211">
    <property type="entry name" value="Cpx_auxiliary_protein"/>
</dbReference>
<evidence type="ECO:0000256" key="6">
    <source>
        <dbReference type="SAM" id="SignalP"/>
    </source>
</evidence>
<evidence type="ECO:0000313" key="7">
    <source>
        <dbReference type="EMBL" id="HJD43500.1"/>
    </source>
</evidence>
<comment type="similarity">
    <text evidence="2">Belongs to the CpxP/Spy family.</text>
</comment>
<name>A0A9D2U7E7_9BURK</name>
<evidence type="ECO:0000313" key="8">
    <source>
        <dbReference type="Proteomes" id="UP000823889"/>
    </source>
</evidence>
<feature type="signal peptide" evidence="6">
    <location>
        <begin position="1"/>
        <end position="26"/>
    </location>
</feature>
<dbReference type="GO" id="GO:0030288">
    <property type="term" value="C:outer membrane-bounded periplasmic space"/>
    <property type="evidence" value="ECO:0007669"/>
    <property type="project" value="TreeGrafter"/>
</dbReference>
<dbReference type="AlphaFoldDB" id="A0A9D2U7E7"/>
<keyword evidence="4" id="KW-0574">Periplasm</keyword>
<evidence type="ECO:0000256" key="2">
    <source>
        <dbReference type="ARBA" id="ARBA00008441"/>
    </source>
</evidence>
<dbReference type="CDD" id="cd09916">
    <property type="entry name" value="CpxP_like"/>
    <property type="match status" value="1"/>
</dbReference>
<dbReference type="PIRSF" id="PIRSF034445">
    <property type="entry name" value="CpxP_Spy"/>
    <property type="match status" value="1"/>
</dbReference>
<keyword evidence="3 6" id="KW-0732">Signal</keyword>
<dbReference type="PANTHER" id="PTHR38102:SF1">
    <property type="entry name" value="PERIPLASMIC CHAPERONE SPY"/>
    <property type="match status" value="1"/>
</dbReference>
<comment type="subcellular location">
    <subcellularLocation>
        <location evidence="1">Periplasm</location>
    </subcellularLocation>
</comment>
<proteinExistence type="inferred from homology"/>
<evidence type="ECO:0000256" key="3">
    <source>
        <dbReference type="ARBA" id="ARBA00022729"/>
    </source>
</evidence>
<accession>A0A9D2U7E7</accession>
<dbReference type="Pfam" id="PF13801">
    <property type="entry name" value="Metal_resist"/>
    <property type="match status" value="1"/>
</dbReference>
<protein>
    <submittedName>
        <fullName evidence="7">Spy/CpxP family protein refolding chaperone</fullName>
    </submittedName>
</protein>